<dbReference type="InterPro" id="IPR001708">
    <property type="entry name" value="YidC/ALB3/OXA1/COX18"/>
</dbReference>
<dbReference type="Pfam" id="PF02096">
    <property type="entry name" value="60KD_IMP"/>
    <property type="match status" value="1"/>
</dbReference>
<evidence type="ECO:0000256" key="1">
    <source>
        <dbReference type="ARBA" id="ARBA00004651"/>
    </source>
</evidence>
<keyword evidence="5" id="KW-1003">Cell membrane</keyword>
<comment type="similarity">
    <text evidence="2">Belongs to the OXA1/ALB3/YidC family. Type 1 subfamily.</text>
</comment>
<comment type="subunit">
    <text evidence="12">Interacts with the Sec translocase complex via SecD. Specifically interacts with transmembrane segments of nascent integral membrane proteins during membrane integration.</text>
</comment>
<proteinExistence type="inferred from homology"/>
<dbReference type="GO" id="GO:0015031">
    <property type="term" value="P:protein transport"/>
    <property type="evidence" value="ECO:0007669"/>
    <property type="project" value="UniProtKB-KW"/>
</dbReference>
<feature type="transmembrane region" description="Helical" evidence="18">
    <location>
        <begin position="12"/>
        <end position="31"/>
    </location>
</feature>
<keyword evidence="9 18" id="KW-0472">Membrane</keyword>
<evidence type="ECO:0000256" key="18">
    <source>
        <dbReference type="SAM" id="Phobius"/>
    </source>
</evidence>
<evidence type="ECO:0000256" key="14">
    <source>
        <dbReference type="ARBA" id="ARBA00033245"/>
    </source>
</evidence>
<name>A0A4Y8KKU6_9MICO</name>
<dbReference type="InterPro" id="IPR047196">
    <property type="entry name" value="YidC_ALB_C"/>
</dbReference>
<dbReference type="NCBIfam" id="TIGR03592">
    <property type="entry name" value="yidC_oxa1_cterm"/>
    <property type="match status" value="1"/>
</dbReference>
<accession>A0A4Y8KKU6</accession>
<evidence type="ECO:0000256" key="8">
    <source>
        <dbReference type="ARBA" id="ARBA00022989"/>
    </source>
</evidence>
<evidence type="ECO:0000256" key="17">
    <source>
        <dbReference type="SAM" id="MobiDB-lite"/>
    </source>
</evidence>
<sequence>MGFIDTILWPLKWAVELLLVTFHSLFSVLGMDYNEGLTWVLSIVGLVLVVRAALIPIFVKQIKSQRKMLEVAPQLKKIQDKYKGKKDQFSREAMSRETMAMYKKTGTNPLSSCLPLLLQMPIFFALFSVLNAAQKSNAGVGPLNQGLAESFGDATLFGDAPLHDSFASQWTRMIAGTDFNVSVMIIAAVMVVLMTASQFITQLQIVSKNMSPETKASPMFKQQRIMLYLLPLVFAFSGVAFPLGVMFYWLTSNFWTMIQQFLVIRNMPTPGSEAAKAREERLARKGKLLATDGDIIVVDEPTAPKKPIQRQQPVNKNRAKKQTGPKQ</sequence>
<keyword evidence="7" id="KW-0653">Protein transport</keyword>
<feature type="compositionally biased region" description="Basic residues" evidence="17">
    <location>
        <begin position="317"/>
        <end position="327"/>
    </location>
</feature>
<reference evidence="20 21" key="1">
    <citation type="submission" date="2019-03" db="EMBL/GenBank/DDBJ databases">
        <title>Genomics of glacier-inhabiting Cryobacterium strains.</title>
        <authorList>
            <person name="Liu Q."/>
            <person name="Xin Y.-H."/>
        </authorList>
    </citation>
    <scope>NUCLEOTIDE SEQUENCE [LARGE SCALE GENOMIC DNA]</scope>
    <source>
        <strain evidence="20 21">CGMCC 1.4292</strain>
    </source>
</reference>
<keyword evidence="10" id="KW-0143">Chaperone</keyword>
<feature type="transmembrane region" description="Helical" evidence="18">
    <location>
        <begin position="181"/>
        <end position="206"/>
    </location>
</feature>
<evidence type="ECO:0000256" key="5">
    <source>
        <dbReference type="ARBA" id="ARBA00022475"/>
    </source>
</evidence>
<dbReference type="NCBIfam" id="NF002350">
    <property type="entry name" value="PRK01315.1"/>
    <property type="match status" value="1"/>
</dbReference>
<gene>
    <name evidence="20" type="primary">yidC</name>
    <name evidence="20" type="ORF">E3T53_11485</name>
</gene>
<keyword evidence="4" id="KW-0813">Transport</keyword>
<protein>
    <recommendedName>
        <fullName evidence="3">Membrane protein insertase YidC</fullName>
    </recommendedName>
    <alternativeName>
        <fullName evidence="15">Foldase YidC</fullName>
    </alternativeName>
    <alternativeName>
        <fullName evidence="14">Membrane integrase YidC</fullName>
    </alternativeName>
    <alternativeName>
        <fullName evidence="13">Membrane protein YidC</fullName>
    </alternativeName>
</protein>
<dbReference type="RefSeq" id="WP_134173050.1">
    <property type="nucleotide sequence ID" value="NZ_SODI01000001.1"/>
</dbReference>
<evidence type="ECO:0000256" key="16">
    <source>
        <dbReference type="RuleBase" id="RU003945"/>
    </source>
</evidence>
<comment type="caution">
    <text evidence="20">The sequence shown here is derived from an EMBL/GenBank/DDBJ whole genome shotgun (WGS) entry which is preliminary data.</text>
</comment>
<dbReference type="OrthoDB" id="9780552at2"/>
<organism evidence="20 21">
    <name type="scientific">Cryobacterium psychrophilum</name>
    <dbReference type="NCBI Taxonomy" id="41988"/>
    <lineage>
        <taxon>Bacteria</taxon>
        <taxon>Bacillati</taxon>
        <taxon>Actinomycetota</taxon>
        <taxon>Actinomycetes</taxon>
        <taxon>Micrococcales</taxon>
        <taxon>Microbacteriaceae</taxon>
        <taxon>Cryobacterium</taxon>
    </lineage>
</organism>
<dbReference type="PANTHER" id="PTHR12428:SF65">
    <property type="entry name" value="CYTOCHROME C OXIDASE ASSEMBLY PROTEIN COX18, MITOCHONDRIAL"/>
    <property type="match status" value="1"/>
</dbReference>
<feature type="domain" description="Membrane insertase YidC/Oxa/ALB C-terminal" evidence="19">
    <location>
        <begin position="39"/>
        <end position="264"/>
    </location>
</feature>
<dbReference type="EMBL" id="SOHQ01000031">
    <property type="protein sequence ID" value="TFD77436.1"/>
    <property type="molecule type" value="Genomic_DNA"/>
</dbReference>
<evidence type="ECO:0000313" key="21">
    <source>
        <dbReference type="Proteomes" id="UP000298218"/>
    </source>
</evidence>
<evidence type="ECO:0000256" key="7">
    <source>
        <dbReference type="ARBA" id="ARBA00022927"/>
    </source>
</evidence>
<keyword evidence="6 16" id="KW-0812">Transmembrane</keyword>
<evidence type="ECO:0000256" key="6">
    <source>
        <dbReference type="ARBA" id="ARBA00022692"/>
    </source>
</evidence>
<evidence type="ECO:0000256" key="10">
    <source>
        <dbReference type="ARBA" id="ARBA00023186"/>
    </source>
</evidence>
<dbReference type="InterPro" id="IPR028055">
    <property type="entry name" value="YidC/Oxa/ALB_C"/>
</dbReference>
<feature type="region of interest" description="Disordered" evidence="17">
    <location>
        <begin position="298"/>
        <end position="327"/>
    </location>
</feature>
<evidence type="ECO:0000256" key="9">
    <source>
        <dbReference type="ARBA" id="ARBA00023136"/>
    </source>
</evidence>
<feature type="transmembrane region" description="Helical" evidence="18">
    <location>
        <begin position="227"/>
        <end position="250"/>
    </location>
</feature>
<dbReference type="GO" id="GO:0005886">
    <property type="term" value="C:plasma membrane"/>
    <property type="evidence" value="ECO:0007669"/>
    <property type="project" value="UniProtKB-SubCell"/>
</dbReference>
<evidence type="ECO:0000256" key="11">
    <source>
        <dbReference type="ARBA" id="ARBA00025034"/>
    </source>
</evidence>
<dbReference type="Proteomes" id="UP000298218">
    <property type="component" value="Unassembled WGS sequence"/>
</dbReference>
<dbReference type="AlphaFoldDB" id="A0A4Y8KKU6"/>
<dbReference type="GO" id="GO:0032977">
    <property type="term" value="F:membrane insertase activity"/>
    <property type="evidence" value="ECO:0007669"/>
    <property type="project" value="InterPro"/>
</dbReference>
<dbReference type="PANTHER" id="PTHR12428">
    <property type="entry name" value="OXA1"/>
    <property type="match status" value="1"/>
</dbReference>
<evidence type="ECO:0000256" key="4">
    <source>
        <dbReference type="ARBA" id="ARBA00022448"/>
    </source>
</evidence>
<evidence type="ECO:0000313" key="20">
    <source>
        <dbReference type="EMBL" id="TFD77436.1"/>
    </source>
</evidence>
<evidence type="ECO:0000259" key="19">
    <source>
        <dbReference type="Pfam" id="PF02096"/>
    </source>
</evidence>
<evidence type="ECO:0000256" key="3">
    <source>
        <dbReference type="ARBA" id="ARBA00015325"/>
    </source>
</evidence>
<comment type="subcellular location">
    <subcellularLocation>
        <location evidence="1">Cell membrane</location>
        <topology evidence="1">Multi-pass membrane protein</topology>
    </subcellularLocation>
    <subcellularLocation>
        <location evidence="16">Membrane</location>
        <topology evidence="16">Multi-pass membrane protein</topology>
    </subcellularLocation>
</comment>
<keyword evidence="21" id="KW-1185">Reference proteome</keyword>
<evidence type="ECO:0000256" key="12">
    <source>
        <dbReference type="ARBA" id="ARBA00026028"/>
    </source>
</evidence>
<comment type="function">
    <text evidence="11">Required for the insertion and/or proper folding and/or complex formation of integral membrane proteins into the membrane. Involved in integration of membrane proteins that insert both dependently and independently of the Sec translocase complex, as well as at least some lipoproteins. Aids folding of multispanning membrane proteins.</text>
</comment>
<evidence type="ECO:0000256" key="15">
    <source>
        <dbReference type="ARBA" id="ARBA00033342"/>
    </source>
</evidence>
<evidence type="ECO:0000256" key="2">
    <source>
        <dbReference type="ARBA" id="ARBA00010527"/>
    </source>
</evidence>
<dbReference type="CDD" id="cd20070">
    <property type="entry name" value="5TM_YidC_Alb3"/>
    <property type="match status" value="1"/>
</dbReference>
<evidence type="ECO:0000256" key="13">
    <source>
        <dbReference type="ARBA" id="ARBA00031538"/>
    </source>
</evidence>
<dbReference type="GO" id="GO:0051205">
    <property type="term" value="P:protein insertion into membrane"/>
    <property type="evidence" value="ECO:0007669"/>
    <property type="project" value="TreeGrafter"/>
</dbReference>
<keyword evidence="8 18" id="KW-1133">Transmembrane helix</keyword>
<feature type="transmembrane region" description="Helical" evidence="18">
    <location>
        <begin position="37"/>
        <end position="59"/>
    </location>
</feature>